<organism evidence="1 2">
    <name type="scientific">Mya arenaria</name>
    <name type="common">Soft-shell clam</name>
    <dbReference type="NCBI Taxonomy" id="6604"/>
    <lineage>
        <taxon>Eukaryota</taxon>
        <taxon>Metazoa</taxon>
        <taxon>Spiralia</taxon>
        <taxon>Lophotrochozoa</taxon>
        <taxon>Mollusca</taxon>
        <taxon>Bivalvia</taxon>
        <taxon>Autobranchia</taxon>
        <taxon>Heteroconchia</taxon>
        <taxon>Euheterodonta</taxon>
        <taxon>Imparidentia</taxon>
        <taxon>Neoheterodontei</taxon>
        <taxon>Myida</taxon>
        <taxon>Myoidea</taxon>
        <taxon>Myidae</taxon>
        <taxon>Mya</taxon>
    </lineage>
</organism>
<reference evidence="1" key="1">
    <citation type="submission" date="2022-11" db="EMBL/GenBank/DDBJ databases">
        <title>Centuries of genome instability and evolution in soft-shell clam transmissible cancer (bioRxiv).</title>
        <authorList>
            <person name="Hart S.F.M."/>
            <person name="Yonemitsu M.A."/>
            <person name="Giersch R.M."/>
            <person name="Beal B.F."/>
            <person name="Arriagada G."/>
            <person name="Davis B.W."/>
            <person name="Ostrander E.A."/>
            <person name="Goff S.P."/>
            <person name="Metzger M.J."/>
        </authorList>
    </citation>
    <scope>NUCLEOTIDE SEQUENCE</scope>
    <source>
        <strain evidence="1">MELC-2E11</strain>
        <tissue evidence="1">Siphon/mantle</tissue>
    </source>
</reference>
<keyword evidence="2" id="KW-1185">Reference proteome</keyword>
<proteinExistence type="predicted"/>
<name>A0ABY7EUD3_MYAAR</name>
<accession>A0ABY7EUD3</accession>
<dbReference type="EMBL" id="CP111019">
    <property type="protein sequence ID" value="WAR12552.1"/>
    <property type="molecule type" value="Genomic_DNA"/>
</dbReference>
<sequence>MNNTQVVLQETNTGRGKGEGMGSSFILAYQQQYGALLERSQALERYMERLLQEYLIAFTVRDVATLLDRLYRGS</sequence>
<gene>
    <name evidence="1" type="ORF">MAR_026732</name>
</gene>
<protein>
    <submittedName>
        <fullName evidence="1">Uncharacterized protein</fullName>
    </submittedName>
</protein>
<evidence type="ECO:0000313" key="2">
    <source>
        <dbReference type="Proteomes" id="UP001164746"/>
    </source>
</evidence>
<dbReference type="Proteomes" id="UP001164746">
    <property type="component" value="Chromosome 8"/>
</dbReference>
<evidence type="ECO:0000313" key="1">
    <source>
        <dbReference type="EMBL" id="WAR12552.1"/>
    </source>
</evidence>